<feature type="transmembrane region" description="Helical" evidence="1">
    <location>
        <begin position="113"/>
        <end position="130"/>
    </location>
</feature>
<sequence>MKIMAAILLIVLVGSWVLLNAQAGSKYRRITKLPMEGIRLRPFLPPILSILDKFGIMARFPMFFFKIQRSIQKVYGNRLSAELTMLYVGEMISYSWILLMTGCVLTFMLGGNFGMILGVILAVILPLSMVRDLHTKVQKRDQDILMELPELLSKIVLLVGAGETVQKAIAHCVERRKTDTDHPYIVN</sequence>
<dbReference type="eggNOG" id="COG2064">
    <property type="taxonomic scope" value="Bacteria"/>
</dbReference>
<evidence type="ECO:0000313" key="2">
    <source>
        <dbReference type="EMBL" id="GAF08206.1"/>
    </source>
</evidence>
<protein>
    <submittedName>
        <fullName evidence="2">Type II/IV secretion system protein TadC</fullName>
    </submittedName>
</protein>
<dbReference type="Proteomes" id="UP000019364">
    <property type="component" value="Unassembled WGS sequence"/>
</dbReference>
<evidence type="ECO:0000256" key="1">
    <source>
        <dbReference type="SAM" id="Phobius"/>
    </source>
</evidence>
<name>W7YUF2_9BACL</name>
<evidence type="ECO:0000313" key="3">
    <source>
        <dbReference type="Proteomes" id="UP000019364"/>
    </source>
</evidence>
<keyword evidence="1" id="KW-0812">Transmembrane</keyword>
<dbReference type="EMBL" id="BAVZ01000005">
    <property type="protein sequence ID" value="GAF08206.1"/>
    <property type="molecule type" value="Genomic_DNA"/>
</dbReference>
<feature type="transmembrane region" description="Helical" evidence="1">
    <location>
        <begin position="86"/>
        <end position="107"/>
    </location>
</feature>
<dbReference type="STRING" id="1236976.JCM16418_2247"/>
<organism evidence="2 3">
    <name type="scientific">Paenibacillus pini JCM 16418</name>
    <dbReference type="NCBI Taxonomy" id="1236976"/>
    <lineage>
        <taxon>Bacteria</taxon>
        <taxon>Bacillati</taxon>
        <taxon>Bacillota</taxon>
        <taxon>Bacilli</taxon>
        <taxon>Bacillales</taxon>
        <taxon>Paenibacillaceae</taxon>
        <taxon>Paenibacillus</taxon>
    </lineage>
</organism>
<keyword evidence="1" id="KW-0472">Membrane</keyword>
<dbReference type="AlphaFoldDB" id="W7YUF2"/>
<accession>W7YUF2</accession>
<proteinExistence type="predicted"/>
<feature type="transmembrane region" description="Helical" evidence="1">
    <location>
        <begin position="47"/>
        <end position="65"/>
    </location>
</feature>
<keyword evidence="1" id="KW-1133">Transmembrane helix</keyword>
<gene>
    <name evidence="2" type="ORF">JCM16418_2247</name>
</gene>
<reference evidence="2 3" key="1">
    <citation type="journal article" date="2014" name="Genome Announc.">
        <title>Draft Genome Sequence of Paenibacillus pini JCM 16418T, Isolated from the Rhizosphere of Pine Tree.</title>
        <authorList>
            <person name="Yuki M."/>
            <person name="Oshima K."/>
            <person name="Suda W."/>
            <person name="Oshida Y."/>
            <person name="Kitamura K."/>
            <person name="Iida Y."/>
            <person name="Hattori M."/>
            <person name="Ohkuma M."/>
        </authorList>
    </citation>
    <scope>NUCLEOTIDE SEQUENCE [LARGE SCALE GENOMIC DNA]</scope>
    <source>
        <strain evidence="2 3">JCM 16418</strain>
    </source>
</reference>
<keyword evidence="3" id="KW-1185">Reference proteome</keyword>
<comment type="caution">
    <text evidence="2">The sequence shown here is derived from an EMBL/GenBank/DDBJ whole genome shotgun (WGS) entry which is preliminary data.</text>
</comment>